<feature type="non-terminal residue" evidence="1">
    <location>
        <position position="1"/>
    </location>
</feature>
<proteinExistence type="predicted"/>
<name>X1DD32_9ZZZZ</name>
<protein>
    <submittedName>
        <fullName evidence="1">Uncharacterized protein</fullName>
    </submittedName>
</protein>
<accession>X1DD32</accession>
<organism evidence="1">
    <name type="scientific">marine sediment metagenome</name>
    <dbReference type="NCBI Taxonomy" id="412755"/>
    <lineage>
        <taxon>unclassified sequences</taxon>
        <taxon>metagenomes</taxon>
        <taxon>ecological metagenomes</taxon>
    </lineage>
</organism>
<comment type="caution">
    <text evidence="1">The sequence shown here is derived from an EMBL/GenBank/DDBJ whole genome shotgun (WGS) entry which is preliminary data.</text>
</comment>
<gene>
    <name evidence="1" type="ORF">S01H4_57249</name>
</gene>
<dbReference type="EMBL" id="BART01033275">
    <property type="protein sequence ID" value="GAH06230.1"/>
    <property type="molecule type" value="Genomic_DNA"/>
</dbReference>
<evidence type="ECO:0000313" key="1">
    <source>
        <dbReference type="EMBL" id="GAH06230.1"/>
    </source>
</evidence>
<reference evidence="1" key="1">
    <citation type="journal article" date="2014" name="Front. Microbiol.">
        <title>High frequency of phylogenetically diverse reductive dehalogenase-homologous genes in deep subseafloor sedimentary metagenomes.</title>
        <authorList>
            <person name="Kawai M."/>
            <person name="Futagami T."/>
            <person name="Toyoda A."/>
            <person name="Takaki Y."/>
            <person name="Nishi S."/>
            <person name="Hori S."/>
            <person name="Arai W."/>
            <person name="Tsubouchi T."/>
            <person name="Morono Y."/>
            <person name="Uchiyama I."/>
            <person name="Ito T."/>
            <person name="Fujiyama A."/>
            <person name="Inagaki F."/>
            <person name="Takami H."/>
        </authorList>
    </citation>
    <scope>NUCLEOTIDE SEQUENCE</scope>
    <source>
        <strain evidence="1">Expedition CK06-06</strain>
    </source>
</reference>
<sequence>ALKRILNMCNKAVHGEVISKSEANQIIDLADELNSSFSMGYSIDFTPNQDYAEQGLFCEWEHCIEWMPLSKENQYNPFINFHLTLI</sequence>
<dbReference type="AlphaFoldDB" id="X1DD32"/>